<keyword evidence="2" id="KW-1185">Reference proteome</keyword>
<proteinExistence type="predicted"/>
<protein>
    <recommendedName>
        <fullName evidence="3">DUF2851 domain-containing protein</fullName>
    </recommendedName>
</protein>
<accession>A0A250FE21</accession>
<dbReference type="InterPro" id="IPR021272">
    <property type="entry name" value="DUF2851"/>
</dbReference>
<organism evidence="1 2">
    <name type="scientific">Capnocytophaga leadbetteri</name>
    <dbReference type="NCBI Taxonomy" id="327575"/>
    <lineage>
        <taxon>Bacteria</taxon>
        <taxon>Pseudomonadati</taxon>
        <taxon>Bacteroidota</taxon>
        <taxon>Flavobacteriia</taxon>
        <taxon>Flavobacteriales</taxon>
        <taxon>Flavobacteriaceae</taxon>
        <taxon>Capnocytophaga</taxon>
    </lineage>
</organism>
<dbReference type="Pfam" id="PF11013">
    <property type="entry name" value="DUF2851"/>
    <property type="match status" value="1"/>
</dbReference>
<dbReference type="EMBL" id="CP022384">
    <property type="protein sequence ID" value="ATA82277.1"/>
    <property type="molecule type" value="Genomic_DNA"/>
</dbReference>
<dbReference type="KEGG" id="clk:CGC53_07945"/>
<dbReference type="RefSeq" id="WP_095914309.1">
    <property type="nucleotide sequence ID" value="NZ_CAUUPF010000015.1"/>
</dbReference>
<evidence type="ECO:0000313" key="1">
    <source>
        <dbReference type="EMBL" id="ATA82277.1"/>
    </source>
</evidence>
<name>A0A250FE21_9FLAO</name>
<sequence length="423" mass="49141">MKEDFLHYLWKYKKVPLSCELSTGEMLEILSFGQYNTLSGADFFNAKLLIDGQQWAGNVEMHLKSSHWYAHGHQQDPAYRNVILHVVWEHDIEVFDANNQPIPTLELKNVIAPELLSRYQTSLGAPYEFIPCEKDYKSTPEMTLLSWNERLFVERLEEKSAFIAEVWQEAQWDWEKVSFLLLLKYFGGVVNGEAFLEIGRQLDFSIIRKECSHPLHLEALFLGRANLLPEEGEYTYIKDLQQHYAYLKQKYNLQDITAIINFRGLRPQSFPTIRLSQLAQVYEQRESLFSKILEITDWHSLLALFKVGVSDFWETHYTFHKVSPKVKKPISVTLLQLLLINVLIPIQYFYYKTLGKDITETLIKTIKGLPAERNGVVDAFQHLGAKVETAFDSQVLLQQHKQYCKGKRCLDCAIGVALLRKKS</sequence>
<reference evidence="2" key="1">
    <citation type="submission" date="2017-06" db="EMBL/GenBank/DDBJ databases">
        <title>Capnocytophaga spp. assemblies.</title>
        <authorList>
            <person name="Gulvik C.A."/>
        </authorList>
    </citation>
    <scope>NUCLEOTIDE SEQUENCE [LARGE SCALE GENOMIC DNA]</scope>
    <source>
        <strain evidence="2">H6253</strain>
    </source>
</reference>
<evidence type="ECO:0000313" key="2">
    <source>
        <dbReference type="Proteomes" id="UP000217276"/>
    </source>
</evidence>
<dbReference type="AlphaFoldDB" id="A0A250FE21"/>
<gene>
    <name evidence="1" type="ORF">CGC53_07945</name>
</gene>
<evidence type="ECO:0008006" key="3">
    <source>
        <dbReference type="Google" id="ProtNLM"/>
    </source>
</evidence>
<dbReference type="Proteomes" id="UP000217276">
    <property type="component" value="Chromosome"/>
</dbReference>